<sequence length="47" mass="5127">ESTLLADLYQVGTCYHTLLLLFPSPCSSTSMSSKSLRRASPVNHDKA</sequence>
<accession>A0A392SA40</accession>
<proteinExistence type="predicted"/>
<feature type="region of interest" description="Disordered" evidence="1">
    <location>
        <begin position="26"/>
        <end position="47"/>
    </location>
</feature>
<feature type="non-terminal residue" evidence="2">
    <location>
        <position position="1"/>
    </location>
</feature>
<dbReference type="Proteomes" id="UP000265520">
    <property type="component" value="Unassembled WGS sequence"/>
</dbReference>
<feature type="compositionally biased region" description="Low complexity" evidence="1">
    <location>
        <begin position="26"/>
        <end position="41"/>
    </location>
</feature>
<reference evidence="2 3" key="1">
    <citation type="journal article" date="2018" name="Front. Plant Sci.">
        <title>Red Clover (Trifolium pratense) and Zigzag Clover (T. medium) - A Picture of Genomic Similarities and Differences.</title>
        <authorList>
            <person name="Dluhosova J."/>
            <person name="Istvanek J."/>
            <person name="Nedelnik J."/>
            <person name="Repkova J."/>
        </authorList>
    </citation>
    <scope>NUCLEOTIDE SEQUENCE [LARGE SCALE GENOMIC DNA]</scope>
    <source>
        <strain evidence="3">cv. 10/8</strain>
        <tissue evidence="2">Leaf</tissue>
    </source>
</reference>
<dbReference type="AlphaFoldDB" id="A0A392SA40"/>
<evidence type="ECO:0000313" key="3">
    <source>
        <dbReference type="Proteomes" id="UP000265520"/>
    </source>
</evidence>
<comment type="caution">
    <text evidence="2">The sequence shown here is derived from an EMBL/GenBank/DDBJ whole genome shotgun (WGS) entry which is preliminary data.</text>
</comment>
<evidence type="ECO:0000256" key="1">
    <source>
        <dbReference type="SAM" id="MobiDB-lite"/>
    </source>
</evidence>
<evidence type="ECO:0000313" key="2">
    <source>
        <dbReference type="EMBL" id="MCI44726.1"/>
    </source>
</evidence>
<name>A0A392SA40_9FABA</name>
<dbReference type="EMBL" id="LXQA010334473">
    <property type="protein sequence ID" value="MCI44726.1"/>
    <property type="molecule type" value="Genomic_DNA"/>
</dbReference>
<protein>
    <submittedName>
        <fullName evidence="2">Uncharacterized protein</fullName>
    </submittedName>
</protein>
<organism evidence="2 3">
    <name type="scientific">Trifolium medium</name>
    <dbReference type="NCBI Taxonomy" id="97028"/>
    <lineage>
        <taxon>Eukaryota</taxon>
        <taxon>Viridiplantae</taxon>
        <taxon>Streptophyta</taxon>
        <taxon>Embryophyta</taxon>
        <taxon>Tracheophyta</taxon>
        <taxon>Spermatophyta</taxon>
        <taxon>Magnoliopsida</taxon>
        <taxon>eudicotyledons</taxon>
        <taxon>Gunneridae</taxon>
        <taxon>Pentapetalae</taxon>
        <taxon>rosids</taxon>
        <taxon>fabids</taxon>
        <taxon>Fabales</taxon>
        <taxon>Fabaceae</taxon>
        <taxon>Papilionoideae</taxon>
        <taxon>50 kb inversion clade</taxon>
        <taxon>NPAAA clade</taxon>
        <taxon>Hologalegina</taxon>
        <taxon>IRL clade</taxon>
        <taxon>Trifolieae</taxon>
        <taxon>Trifolium</taxon>
    </lineage>
</organism>
<keyword evidence="3" id="KW-1185">Reference proteome</keyword>